<dbReference type="PANTHER" id="PTHR20858:SF17">
    <property type="entry name" value="HYDROXYMETHYLPYRIMIDINE_PHOSPHOMETHYLPYRIMIDINE KINASE THI20-RELATED"/>
    <property type="match status" value="1"/>
</dbReference>
<evidence type="ECO:0000256" key="6">
    <source>
        <dbReference type="ARBA" id="ARBA00022741"/>
    </source>
</evidence>
<organism evidence="12 13">
    <name type="scientific">Virgibacillus xinjiangensis</name>
    <dbReference type="NCBI Taxonomy" id="393090"/>
    <lineage>
        <taxon>Bacteria</taxon>
        <taxon>Bacillati</taxon>
        <taxon>Bacillota</taxon>
        <taxon>Bacilli</taxon>
        <taxon>Bacillales</taxon>
        <taxon>Bacillaceae</taxon>
        <taxon>Virgibacillus</taxon>
    </lineage>
</organism>
<sequence length="260" mass="27472">MKEAIITEVRKQQPLIHHLTNQVVMNFSANGLLSFGASPVMAKAEEEAAEMAAHADGLLINIGTLTASDLKAMIFAGRTANQKGIPVVLDPVGVAATSFRRNAVEQLLAEVQPTAIKGNAGEMAHLVGLPWETKGVDSIGGDAEHIAAQVARTYETTAIVTGAKDIICTGNRNSENNTGHPLLAKITGAGCLLGSILTACLTTSHPIQQQALAATEFYGTAAEYAAEISGTDRPGTFMPLFIDALHKHPADFHIRRNTNE</sequence>
<evidence type="ECO:0000256" key="5">
    <source>
        <dbReference type="ARBA" id="ARBA00022723"/>
    </source>
</evidence>
<evidence type="ECO:0000256" key="10">
    <source>
        <dbReference type="ARBA" id="ARBA00022977"/>
    </source>
</evidence>
<feature type="binding site" evidence="11">
    <location>
        <position position="41"/>
    </location>
    <ligand>
        <name>substrate</name>
    </ligand>
</feature>
<dbReference type="SUPFAM" id="SSF53613">
    <property type="entry name" value="Ribokinase-like"/>
    <property type="match status" value="1"/>
</dbReference>
<feature type="binding site" evidence="11">
    <location>
        <position position="161"/>
    </location>
    <ligand>
        <name>ATP</name>
        <dbReference type="ChEBI" id="CHEBI:30616"/>
    </ligand>
</feature>
<keyword evidence="7 11" id="KW-0418">Kinase</keyword>
<dbReference type="InterPro" id="IPR029056">
    <property type="entry name" value="Ribokinase-like"/>
</dbReference>
<dbReference type="CDD" id="cd01170">
    <property type="entry name" value="THZ_kinase"/>
    <property type="match status" value="1"/>
</dbReference>
<accession>A0ABV7CZ85</accession>
<dbReference type="PANTHER" id="PTHR20858">
    <property type="entry name" value="PHOSPHOMETHYLPYRIMIDINE KINASE"/>
    <property type="match status" value="1"/>
</dbReference>
<dbReference type="RefSeq" id="WP_390274647.1">
    <property type="nucleotide sequence ID" value="NZ_JBHRSA010000057.1"/>
</dbReference>
<evidence type="ECO:0000256" key="2">
    <source>
        <dbReference type="ARBA" id="ARBA00001946"/>
    </source>
</evidence>
<comment type="catalytic activity">
    <reaction evidence="1 11">
        <text>5-(2-hydroxyethyl)-4-methylthiazole + ATP = 4-methyl-5-(2-phosphooxyethyl)-thiazole + ADP + H(+)</text>
        <dbReference type="Rhea" id="RHEA:24212"/>
        <dbReference type="ChEBI" id="CHEBI:15378"/>
        <dbReference type="ChEBI" id="CHEBI:17957"/>
        <dbReference type="ChEBI" id="CHEBI:30616"/>
        <dbReference type="ChEBI" id="CHEBI:58296"/>
        <dbReference type="ChEBI" id="CHEBI:456216"/>
        <dbReference type="EC" id="2.7.1.50"/>
    </reaction>
</comment>
<comment type="function">
    <text evidence="11">Catalyzes the phosphorylation of the hydroxyl group of 4-methyl-5-beta-hydroxyethylthiazole (THZ).</text>
</comment>
<dbReference type="EMBL" id="JBHRSA010000057">
    <property type="protein sequence ID" value="MFC3041697.1"/>
    <property type="molecule type" value="Genomic_DNA"/>
</dbReference>
<evidence type="ECO:0000256" key="3">
    <source>
        <dbReference type="ARBA" id="ARBA00004868"/>
    </source>
</evidence>
<evidence type="ECO:0000313" key="12">
    <source>
        <dbReference type="EMBL" id="MFC3041697.1"/>
    </source>
</evidence>
<evidence type="ECO:0000256" key="7">
    <source>
        <dbReference type="ARBA" id="ARBA00022777"/>
    </source>
</evidence>
<protein>
    <recommendedName>
        <fullName evidence="11">Hydroxyethylthiazole kinase</fullName>
        <ecNumber evidence="11">2.7.1.50</ecNumber>
    </recommendedName>
    <alternativeName>
        <fullName evidence="11">4-methyl-5-beta-hydroxyethylthiazole kinase</fullName>
        <shortName evidence="11">TH kinase</shortName>
        <shortName evidence="11">Thz kinase</shortName>
    </alternativeName>
</protein>
<comment type="caution">
    <text evidence="12">The sequence shown here is derived from an EMBL/GenBank/DDBJ whole genome shotgun (WGS) entry which is preliminary data.</text>
</comment>
<evidence type="ECO:0000313" key="13">
    <source>
        <dbReference type="Proteomes" id="UP001595279"/>
    </source>
</evidence>
<keyword evidence="13" id="KW-1185">Reference proteome</keyword>
<comment type="similarity">
    <text evidence="11">Belongs to the Thz kinase family.</text>
</comment>
<evidence type="ECO:0000256" key="1">
    <source>
        <dbReference type="ARBA" id="ARBA00001771"/>
    </source>
</evidence>
<feature type="binding site" evidence="11">
    <location>
        <position position="188"/>
    </location>
    <ligand>
        <name>substrate</name>
    </ligand>
</feature>
<dbReference type="NCBIfam" id="TIGR00694">
    <property type="entry name" value="thiM"/>
    <property type="match status" value="1"/>
</dbReference>
<keyword evidence="10 11" id="KW-0784">Thiamine biosynthesis</keyword>
<dbReference type="InterPro" id="IPR000417">
    <property type="entry name" value="Hyethyz_kinase"/>
</dbReference>
<keyword evidence="5 11" id="KW-0479">Metal-binding</keyword>
<proteinExistence type="inferred from homology"/>
<comment type="pathway">
    <text evidence="3 11">Cofactor biosynthesis; thiamine diphosphate biosynthesis; 4-methyl-5-(2-phosphoethyl)-thiazole from 5-(2-hydroxyethyl)-4-methylthiazole: step 1/1.</text>
</comment>
<dbReference type="HAMAP" id="MF_00228">
    <property type="entry name" value="Thz_kinase"/>
    <property type="match status" value="1"/>
</dbReference>
<evidence type="ECO:0000256" key="4">
    <source>
        <dbReference type="ARBA" id="ARBA00022679"/>
    </source>
</evidence>
<comment type="cofactor">
    <cofactor evidence="2 11">
        <name>Mg(2+)</name>
        <dbReference type="ChEBI" id="CHEBI:18420"/>
    </cofactor>
</comment>
<dbReference type="Pfam" id="PF02110">
    <property type="entry name" value="HK"/>
    <property type="match status" value="1"/>
</dbReference>
<keyword evidence="8 11" id="KW-0067">ATP-binding</keyword>
<keyword evidence="9 11" id="KW-0460">Magnesium</keyword>
<name>A0ABV7CZ85_9BACI</name>
<dbReference type="Gene3D" id="3.40.1190.20">
    <property type="match status" value="1"/>
</dbReference>
<dbReference type="EC" id="2.7.1.50" evidence="11"/>
<keyword evidence="6 11" id="KW-0547">Nucleotide-binding</keyword>
<evidence type="ECO:0000256" key="9">
    <source>
        <dbReference type="ARBA" id="ARBA00022842"/>
    </source>
</evidence>
<dbReference type="PRINTS" id="PR01099">
    <property type="entry name" value="HYETHTZKNASE"/>
</dbReference>
<evidence type="ECO:0000256" key="11">
    <source>
        <dbReference type="HAMAP-Rule" id="MF_00228"/>
    </source>
</evidence>
<evidence type="ECO:0000256" key="8">
    <source>
        <dbReference type="ARBA" id="ARBA00022840"/>
    </source>
</evidence>
<reference evidence="13" key="1">
    <citation type="journal article" date="2019" name="Int. J. Syst. Evol. Microbiol.">
        <title>The Global Catalogue of Microorganisms (GCM) 10K type strain sequencing project: providing services to taxonomists for standard genome sequencing and annotation.</title>
        <authorList>
            <consortium name="The Broad Institute Genomics Platform"/>
            <consortium name="The Broad Institute Genome Sequencing Center for Infectious Disease"/>
            <person name="Wu L."/>
            <person name="Ma J."/>
        </authorList>
    </citation>
    <scope>NUCLEOTIDE SEQUENCE [LARGE SCALE GENOMIC DNA]</scope>
    <source>
        <strain evidence="13">KCTC 13128</strain>
    </source>
</reference>
<dbReference type="GO" id="GO:0004417">
    <property type="term" value="F:hydroxyethylthiazole kinase activity"/>
    <property type="evidence" value="ECO:0007669"/>
    <property type="project" value="UniProtKB-EC"/>
</dbReference>
<feature type="binding site" evidence="11">
    <location>
        <position position="117"/>
    </location>
    <ligand>
        <name>ATP</name>
        <dbReference type="ChEBI" id="CHEBI:30616"/>
    </ligand>
</feature>
<gene>
    <name evidence="11 12" type="primary">thiM</name>
    <name evidence="12" type="ORF">ACFOGI_15750</name>
</gene>
<dbReference type="NCBIfam" id="NF006830">
    <property type="entry name" value="PRK09355.1"/>
    <property type="match status" value="1"/>
</dbReference>
<keyword evidence="4 11" id="KW-0808">Transferase</keyword>
<dbReference type="PIRSF" id="PIRSF000513">
    <property type="entry name" value="Thz_kinase"/>
    <property type="match status" value="1"/>
</dbReference>
<dbReference type="Proteomes" id="UP001595279">
    <property type="component" value="Unassembled WGS sequence"/>
</dbReference>